<evidence type="ECO:0000256" key="1">
    <source>
        <dbReference type="SAM" id="Phobius"/>
    </source>
</evidence>
<name>A0AA39I4A8_9BILA</name>
<dbReference type="PROSITE" id="PS51257">
    <property type="entry name" value="PROKAR_LIPOPROTEIN"/>
    <property type="match status" value="1"/>
</dbReference>
<dbReference type="InterPro" id="IPR055470">
    <property type="entry name" value="DUF7042"/>
</dbReference>
<dbReference type="Pfam" id="PF23071">
    <property type="entry name" value="DUF7044"/>
    <property type="match status" value="1"/>
</dbReference>
<proteinExistence type="predicted"/>
<sequence>MRRELPILCSLLPLIFASCRLDNAMIGVFRRLSDSNSSRFLYENVTVGSTSTSRWGDCVQRVDRNSVVFGARRMGNSVCYRCLTLILHTPNVLQVAHQNESICYGEARGAEKSCFDAELVSASTGSFLFRAESLRDDSCGLDGQFDLVFSSRPSKHSCEVGSGTTMSNCNSPNVWNLSFRNCSFPDFEEDLRCLGTWTDARSQRRLVAFFNPETEDYKCGVFTEKGDSKNVEVSFGDDCRRIDETSGADVYRFRSKADPRSFAPCRFPEWIQGEYDSLTVSNDQLEYIQLAADSVPVSTYCVAVENQKVLVYSETKCGEPLGFHCLWFRARSQSVLEYKTTSFDPDDTSLCRDEKQFDANVWSAVLTKSPEPVACGFEGSFTTPQELRHADCYRVVFDCTAKESMKLTSFHCASGSAFDSAGYRCLATWREDDFTFIYAAKTLGETQKCFVTRLSNGRLFFAASSGACPRNFNFTAHADTTLVLEPEGRCLAASSPTPSVGNKTLFDDKGAVAALPYLLLIALLLLLPFAFTQ</sequence>
<gene>
    <name evidence="7" type="ORF">QR680_013081</name>
</gene>
<feature type="domain" description="DUF7042" evidence="3">
    <location>
        <begin position="138"/>
        <end position="253"/>
    </location>
</feature>
<dbReference type="InterPro" id="IPR055471">
    <property type="entry name" value="DUF7043"/>
</dbReference>
<accession>A0AA39I4A8</accession>
<dbReference type="AlphaFoldDB" id="A0AA39I4A8"/>
<feature type="domain" description="DUF7043" evidence="4">
    <location>
        <begin position="262"/>
        <end position="363"/>
    </location>
</feature>
<organism evidence="7 8">
    <name type="scientific">Steinernema hermaphroditum</name>
    <dbReference type="NCBI Taxonomy" id="289476"/>
    <lineage>
        <taxon>Eukaryota</taxon>
        <taxon>Metazoa</taxon>
        <taxon>Ecdysozoa</taxon>
        <taxon>Nematoda</taxon>
        <taxon>Chromadorea</taxon>
        <taxon>Rhabditida</taxon>
        <taxon>Tylenchina</taxon>
        <taxon>Panagrolaimomorpha</taxon>
        <taxon>Strongyloidoidea</taxon>
        <taxon>Steinernematidae</taxon>
        <taxon>Steinernema</taxon>
    </lineage>
</organism>
<reference evidence="7" key="1">
    <citation type="submission" date="2023-06" db="EMBL/GenBank/DDBJ databases">
        <title>Genomic analysis of the entomopathogenic nematode Steinernema hermaphroditum.</title>
        <authorList>
            <person name="Schwarz E.M."/>
            <person name="Heppert J.K."/>
            <person name="Baniya A."/>
            <person name="Schwartz H.T."/>
            <person name="Tan C.-H."/>
            <person name="Antoshechkin I."/>
            <person name="Sternberg P.W."/>
            <person name="Goodrich-Blair H."/>
            <person name="Dillman A.R."/>
        </authorList>
    </citation>
    <scope>NUCLEOTIDE SEQUENCE</scope>
    <source>
        <strain evidence="7">PS9179</strain>
        <tissue evidence="7">Whole animal</tissue>
    </source>
</reference>
<keyword evidence="1" id="KW-1133">Transmembrane helix</keyword>
<dbReference type="Pfam" id="PF23069">
    <property type="entry name" value="DUF7042"/>
    <property type="match status" value="1"/>
</dbReference>
<feature type="signal peptide" evidence="2">
    <location>
        <begin position="1"/>
        <end position="17"/>
    </location>
</feature>
<dbReference type="PANTHER" id="PTHR22255:SF4">
    <property type="entry name" value="CATION-INDEPENDENT MANNOSE-6-PHOSPHATE RECEPTOR"/>
    <property type="match status" value="1"/>
</dbReference>
<dbReference type="PANTHER" id="PTHR22255">
    <property type="entry name" value="LP06548P"/>
    <property type="match status" value="1"/>
</dbReference>
<feature type="chain" id="PRO_5041294571" evidence="2">
    <location>
        <begin position="18"/>
        <end position="533"/>
    </location>
</feature>
<evidence type="ECO:0000256" key="2">
    <source>
        <dbReference type="SAM" id="SignalP"/>
    </source>
</evidence>
<dbReference type="Pfam" id="PF23073">
    <property type="entry name" value="DUF7045"/>
    <property type="match status" value="1"/>
</dbReference>
<keyword evidence="1" id="KW-0812">Transmembrane</keyword>
<keyword evidence="2" id="KW-0732">Signal</keyword>
<dbReference type="Pfam" id="PF23070">
    <property type="entry name" value="DUF7043"/>
    <property type="match status" value="1"/>
</dbReference>
<feature type="domain" description="DUF7045" evidence="6">
    <location>
        <begin position="375"/>
        <end position="474"/>
    </location>
</feature>
<keyword evidence="1" id="KW-0472">Membrane</keyword>
<keyword evidence="8" id="KW-1185">Reference proteome</keyword>
<feature type="domain" description="DUF7044" evidence="5">
    <location>
        <begin position="18"/>
        <end position="117"/>
    </location>
</feature>
<evidence type="ECO:0000259" key="6">
    <source>
        <dbReference type="Pfam" id="PF23073"/>
    </source>
</evidence>
<evidence type="ECO:0000259" key="4">
    <source>
        <dbReference type="Pfam" id="PF23070"/>
    </source>
</evidence>
<dbReference type="Proteomes" id="UP001175271">
    <property type="component" value="Unassembled WGS sequence"/>
</dbReference>
<evidence type="ECO:0000259" key="5">
    <source>
        <dbReference type="Pfam" id="PF23071"/>
    </source>
</evidence>
<dbReference type="EMBL" id="JAUCMV010000002">
    <property type="protein sequence ID" value="KAK0417562.1"/>
    <property type="molecule type" value="Genomic_DNA"/>
</dbReference>
<protein>
    <submittedName>
        <fullName evidence="7">Uncharacterized protein</fullName>
    </submittedName>
</protein>
<evidence type="ECO:0000259" key="3">
    <source>
        <dbReference type="Pfam" id="PF23069"/>
    </source>
</evidence>
<evidence type="ECO:0000313" key="8">
    <source>
        <dbReference type="Proteomes" id="UP001175271"/>
    </source>
</evidence>
<comment type="caution">
    <text evidence="7">The sequence shown here is derived from an EMBL/GenBank/DDBJ whole genome shotgun (WGS) entry which is preliminary data.</text>
</comment>
<feature type="transmembrane region" description="Helical" evidence="1">
    <location>
        <begin position="511"/>
        <end position="531"/>
    </location>
</feature>
<dbReference type="InterPro" id="IPR055472">
    <property type="entry name" value="DUF7044"/>
</dbReference>
<evidence type="ECO:0000313" key="7">
    <source>
        <dbReference type="EMBL" id="KAK0417562.1"/>
    </source>
</evidence>
<dbReference type="InterPro" id="IPR055473">
    <property type="entry name" value="DUF7045"/>
</dbReference>